<dbReference type="EMBL" id="SJST01000007">
    <property type="protein sequence ID" value="TCD12319.1"/>
    <property type="molecule type" value="Genomic_DNA"/>
</dbReference>
<dbReference type="AlphaFoldDB" id="A0A4R0P6H7"/>
<dbReference type="RefSeq" id="WP_131570405.1">
    <property type="nucleotide sequence ID" value="NZ_JAINFK010000005.1"/>
</dbReference>
<keyword evidence="2" id="KW-1185">Reference proteome</keyword>
<gene>
    <name evidence="1" type="ORF">E0D97_14965</name>
</gene>
<evidence type="ECO:0000313" key="2">
    <source>
        <dbReference type="Proteomes" id="UP000291301"/>
    </source>
</evidence>
<sequence>MVELFGHDSCCTVLVFVCRDPRPVKDGYVQIASVKVGGYQYRSDFKGAGVRAMNDCDKPI</sequence>
<dbReference type="Proteomes" id="UP000291301">
    <property type="component" value="Unassembled WGS sequence"/>
</dbReference>
<evidence type="ECO:0000313" key="1">
    <source>
        <dbReference type="EMBL" id="TCD12319.1"/>
    </source>
</evidence>
<protein>
    <submittedName>
        <fullName evidence="1">Uncharacterized protein</fullName>
    </submittedName>
</protein>
<name>A0A4R0P6H7_9HYPH</name>
<accession>A0A4R0P6H7</accession>
<proteinExistence type="predicted"/>
<comment type="caution">
    <text evidence="1">The sequence shown here is derived from an EMBL/GenBank/DDBJ whole genome shotgun (WGS) entry which is preliminary data.</text>
</comment>
<organism evidence="1 2">
    <name type="scientific">Oricola cellulosilytica</name>
    <dbReference type="NCBI Taxonomy" id="1429082"/>
    <lineage>
        <taxon>Bacteria</taxon>
        <taxon>Pseudomonadati</taxon>
        <taxon>Pseudomonadota</taxon>
        <taxon>Alphaproteobacteria</taxon>
        <taxon>Hyphomicrobiales</taxon>
        <taxon>Ahrensiaceae</taxon>
        <taxon>Oricola</taxon>
    </lineage>
</organism>
<reference evidence="1 2" key="1">
    <citation type="journal article" date="2015" name="Antonie Van Leeuwenhoek">
        <title>Oricola cellulosilytica gen. nov., sp. nov., a cellulose-degrading bacterium of the family Phyllobacteriaceae isolated from surface seashore water, and emended descriptions of Mesorhizobium loti and Phyllobacterium myrsinacearum.</title>
        <authorList>
            <person name="Hameed A."/>
            <person name="Shahina M."/>
            <person name="Lai W.A."/>
            <person name="Lin S.Y."/>
            <person name="Young L.S."/>
            <person name="Liu Y.C."/>
            <person name="Hsu Y.H."/>
            <person name="Young C.C."/>
        </authorList>
    </citation>
    <scope>NUCLEOTIDE SEQUENCE [LARGE SCALE GENOMIC DNA]</scope>
    <source>
        <strain evidence="1 2">KCTC 52183</strain>
    </source>
</reference>